<accession>A0A822FE84</accession>
<evidence type="ECO:0000313" key="3">
    <source>
        <dbReference type="Proteomes" id="UP000663848"/>
    </source>
</evidence>
<comment type="caution">
    <text evidence="2">The sequence shown here is derived from an EMBL/GenBank/DDBJ whole genome shotgun (WGS) entry which is preliminary data.</text>
</comment>
<reference evidence="2" key="1">
    <citation type="submission" date="2021-02" db="EMBL/GenBank/DDBJ databases">
        <authorList>
            <person name="Nowell W R."/>
        </authorList>
    </citation>
    <scope>NUCLEOTIDE SEQUENCE</scope>
</reference>
<proteinExistence type="predicted"/>
<sequence>MVDLLVDYFQRVRLSNLTSLDQMYLLALADTLANASNDSLSAQTYSGEKPA</sequence>
<dbReference type="AlphaFoldDB" id="A0A822FE84"/>
<dbReference type="EMBL" id="CAJOBR010081922">
    <property type="protein sequence ID" value="CAF5125258.1"/>
    <property type="molecule type" value="Genomic_DNA"/>
</dbReference>
<evidence type="ECO:0000313" key="1">
    <source>
        <dbReference type="EMBL" id="CAF5102320.1"/>
    </source>
</evidence>
<evidence type="ECO:0000313" key="2">
    <source>
        <dbReference type="EMBL" id="CAF5125258.1"/>
    </source>
</evidence>
<dbReference type="EMBL" id="CAJOBR010071917">
    <property type="protein sequence ID" value="CAF5102320.1"/>
    <property type="molecule type" value="Genomic_DNA"/>
</dbReference>
<feature type="non-terminal residue" evidence="2">
    <location>
        <position position="51"/>
    </location>
</feature>
<name>A0A822FE84_9BILA</name>
<gene>
    <name evidence="1" type="ORF">QYT958_LOCUS44914</name>
    <name evidence="2" type="ORF">QYT958_LOCUS46348</name>
</gene>
<organism evidence="2 3">
    <name type="scientific">Rotaria socialis</name>
    <dbReference type="NCBI Taxonomy" id="392032"/>
    <lineage>
        <taxon>Eukaryota</taxon>
        <taxon>Metazoa</taxon>
        <taxon>Spiralia</taxon>
        <taxon>Gnathifera</taxon>
        <taxon>Rotifera</taxon>
        <taxon>Eurotatoria</taxon>
        <taxon>Bdelloidea</taxon>
        <taxon>Philodinida</taxon>
        <taxon>Philodinidae</taxon>
        <taxon>Rotaria</taxon>
    </lineage>
</organism>
<protein>
    <submittedName>
        <fullName evidence="2">Uncharacterized protein</fullName>
    </submittedName>
</protein>
<dbReference type="Proteomes" id="UP000663848">
    <property type="component" value="Unassembled WGS sequence"/>
</dbReference>